<dbReference type="Pfam" id="PF00005">
    <property type="entry name" value="ABC_tran"/>
    <property type="match status" value="1"/>
</dbReference>
<reference evidence="4" key="1">
    <citation type="journal article" date="2019" name="Emerg. Microbes Infect.">
        <title>Comprehensive subspecies identification of 175 nontuberculous mycobacteria species based on 7547 genomic profiles.</title>
        <authorList>
            <person name="Matsumoto Y."/>
            <person name="Kinjo T."/>
            <person name="Motooka D."/>
            <person name="Nabeya D."/>
            <person name="Jung N."/>
            <person name="Uechi K."/>
            <person name="Horii T."/>
            <person name="Iida T."/>
            <person name="Fujita J."/>
            <person name="Nakamura S."/>
        </authorList>
    </citation>
    <scope>NUCLEOTIDE SEQUENCE [LARGE SCALE GENOMIC DNA]</scope>
    <source>
        <strain evidence="4">JCM 13671</strain>
    </source>
</reference>
<dbReference type="PROSITE" id="PS50893">
    <property type="entry name" value="ABC_TRANSPORTER_2"/>
    <property type="match status" value="1"/>
</dbReference>
<dbReference type="OrthoDB" id="3579586at2"/>
<dbReference type="GO" id="GO:0016887">
    <property type="term" value="F:ATP hydrolysis activity"/>
    <property type="evidence" value="ECO:0007669"/>
    <property type="project" value="InterPro"/>
</dbReference>
<dbReference type="AlphaFoldDB" id="A0A7I7Y4I4"/>
<dbReference type="PANTHER" id="PTHR42794:SF2">
    <property type="entry name" value="ABC TRANSPORTER ATP-BINDING PROTEIN"/>
    <property type="match status" value="1"/>
</dbReference>
<reference evidence="4" key="2">
    <citation type="submission" date="2020-02" db="EMBL/GenBank/DDBJ databases">
        <authorList>
            <person name="Matsumoto Y."/>
            <person name="Motooka D."/>
            <person name="Nakamura S."/>
        </authorList>
    </citation>
    <scope>NUCLEOTIDE SEQUENCE</scope>
    <source>
        <strain evidence="4">JCM 13671</strain>
    </source>
</reference>
<dbReference type="EMBL" id="AP022612">
    <property type="protein sequence ID" value="BBZ36529.1"/>
    <property type="molecule type" value="Genomic_DNA"/>
</dbReference>
<sequence>MNAARIEAHALSVRLGGAVVLQDVSIHAGPGEVVGVVGPNGCGKSTLLKTLVGVLRPTSGCVRLDDVDITQMSARRRAQSVATVLQETPSDFDLCARDVVAMGRAPFKRMFERDDGTDARLIDEALALVDGRHLASVPIASMSGGERQRVMIARALAQQPRLLVLDEPTNHLDIRHQFDALALPRRLGVTAVIALHDLNLAAHYCDRICVMHGGRLVGSGPPAEVLTPRLLDEVYDVAARVRPHPGTGRPEVSYDPDGRIDFAGEGYLM</sequence>
<accession>A0A7I7Y4I4</accession>
<organism evidence="4 5">
    <name type="scientific">Mycolicibacterium confluentis</name>
    <dbReference type="NCBI Taxonomy" id="28047"/>
    <lineage>
        <taxon>Bacteria</taxon>
        <taxon>Bacillati</taxon>
        <taxon>Actinomycetota</taxon>
        <taxon>Actinomycetes</taxon>
        <taxon>Mycobacteriales</taxon>
        <taxon>Mycobacteriaceae</taxon>
        <taxon>Mycolicibacterium</taxon>
    </lineage>
</organism>
<keyword evidence="1" id="KW-0813">Transport</keyword>
<dbReference type="InterPro" id="IPR003593">
    <property type="entry name" value="AAA+_ATPase"/>
</dbReference>
<dbReference type="FunFam" id="3.40.50.300:FF:000134">
    <property type="entry name" value="Iron-enterobactin ABC transporter ATP-binding protein"/>
    <property type="match status" value="1"/>
</dbReference>
<keyword evidence="5" id="KW-1185">Reference proteome</keyword>
<keyword evidence="2" id="KW-0547">Nucleotide-binding</keyword>
<dbReference type="Gene3D" id="3.40.50.300">
    <property type="entry name" value="P-loop containing nucleotide triphosphate hydrolases"/>
    <property type="match status" value="1"/>
</dbReference>
<name>A0A7I7Y4I4_9MYCO</name>
<dbReference type="CDD" id="cd03214">
    <property type="entry name" value="ABC_Iron-Siderophores_B12_Hemin"/>
    <property type="match status" value="1"/>
</dbReference>
<dbReference type="InterPro" id="IPR003439">
    <property type="entry name" value="ABC_transporter-like_ATP-bd"/>
</dbReference>
<keyword evidence="3 4" id="KW-0067">ATP-binding</keyword>
<dbReference type="SMART" id="SM00382">
    <property type="entry name" value="AAA"/>
    <property type="match status" value="1"/>
</dbReference>
<dbReference type="GO" id="GO:0005524">
    <property type="term" value="F:ATP binding"/>
    <property type="evidence" value="ECO:0007669"/>
    <property type="project" value="UniProtKB-KW"/>
</dbReference>
<evidence type="ECO:0000256" key="2">
    <source>
        <dbReference type="ARBA" id="ARBA00022741"/>
    </source>
</evidence>
<evidence type="ECO:0000313" key="5">
    <source>
        <dbReference type="Proteomes" id="UP000466931"/>
    </source>
</evidence>
<gene>
    <name evidence="4" type="ORF">MCNF_51340</name>
</gene>
<proteinExistence type="predicted"/>
<dbReference type="PROSITE" id="PS00211">
    <property type="entry name" value="ABC_TRANSPORTER_1"/>
    <property type="match status" value="1"/>
</dbReference>
<evidence type="ECO:0000256" key="3">
    <source>
        <dbReference type="ARBA" id="ARBA00022840"/>
    </source>
</evidence>
<dbReference type="RefSeq" id="WP_085152334.1">
    <property type="nucleotide sequence ID" value="NZ_AP022612.1"/>
</dbReference>
<evidence type="ECO:0000313" key="4">
    <source>
        <dbReference type="EMBL" id="BBZ36529.1"/>
    </source>
</evidence>
<dbReference type="SUPFAM" id="SSF52540">
    <property type="entry name" value="P-loop containing nucleoside triphosphate hydrolases"/>
    <property type="match status" value="1"/>
</dbReference>
<dbReference type="Proteomes" id="UP000466931">
    <property type="component" value="Chromosome"/>
</dbReference>
<evidence type="ECO:0000256" key="1">
    <source>
        <dbReference type="ARBA" id="ARBA00022448"/>
    </source>
</evidence>
<dbReference type="InterPro" id="IPR027417">
    <property type="entry name" value="P-loop_NTPase"/>
</dbReference>
<dbReference type="PANTHER" id="PTHR42794">
    <property type="entry name" value="HEMIN IMPORT ATP-BINDING PROTEIN HMUV"/>
    <property type="match status" value="1"/>
</dbReference>
<dbReference type="InterPro" id="IPR017871">
    <property type="entry name" value="ABC_transporter-like_CS"/>
</dbReference>
<protein>
    <submittedName>
        <fullName evidence="4">ABC transporter ATP-binding protein</fullName>
    </submittedName>
</protein>